<name>A0A919JL99_9ACTN</name>
<sequence>MRTGQHWLRRHVEIVAVPGPRRLAVLPRTATPQISIAVRRRPAAGRVSIEARR</sequence>
<gene>
    <name evidence="1" type="ORF">Ani05nite_48490</name>
</gene>
<reference evidence="1" key="1">
    <citation type="submission" date="2021-01" db="EMBL/GenBank/DDBJ databases">
        <title>Whole genome shotgun sequence of Actinoplanes nipponensis NBRC 14063.</title>
        <authorList>
            <person name="Komaki H."/>
            <person name="Tamura T."/>
        </authorList>
    </citation>
    <scope>NUCLEOTIDE SEQUENCE</scope>
    <source>
        <strain evidence="1">NBRC 14063</strain>
    </source>
</reference>
<protein>
    <submittedName>
        <fullName evidence="1">Uncharacterized protein</fullName>
    </submittedName>
</protein>
<dbReference type="RefSeq" id="WP_203771753.1">
    <property type="nucleotide sequence ID" value="NZ_BAAAYJ010000051.1"/>
</dbReference>
<evidence type="ECO:0000313" key="2">
    <source>
        <dbReference type="Proteomes" id="UP000647172"/>
    </source>
</evidence>
<dbReference type="AlphaFoldDB" id="A0A919JL99"/>
<proteinExistence type="predicted"/>
<comment type="caution">
    <text evidence="1">The sequence shown here is derived from an EMBL/GenBank/DDBJ whole genome shotgun (WGS) entry which is preliminary data.</text>
</comment>
<keyword evidence="2" id="KW-1185">Reference proteome</keyword>
<evidence type="ECO:0000313" key="1">
    <source>
        <dbReference type="EMBL" id="GIE51315.1"/>
    </source>
</evidence>
<organism evidence="1 2">
    <name type="scientific">Actinoplanes nipponensis</name>
    <dbReference type="NCBI Taxonomy" id="135950"/>
    <lineage>
        <taxon>Bacteria</taxon>
        <taxon>Bacillati</taxon>
        <taxon>Actinomycetota</taxon>
        <taxon>Actinomycetes</taxon>
        <taxon>Micromonosporales</taxon>
        <taxon>Micromonosporaceae</taxon>
        <taxon>Actinoplanes</taxon>
    </lineage>
</organism>
<accession>A0A919JL99</accession>
<dbReference type="EMBL" id="BOMQ01000058">
    <property type="protein sequence ID" value="GIE51315.1"/>
    <property type="molecule type" value="Genomic_DNA"/>
</dbReference>
<dbReference type="Proteomes" id="UP000647172">
    <property type="component" value="Unassembled WGS sequence"/>
</dbReference>